<dbReference type="EMBL" id="JAKNID010000002">
    <property type="protein sequence ID" value="MCG4563952.1"/>
    <property type="molecule type" value="Genomic_DNA"/>
</dbReference>
<dbReference type="InterPro" id="IPR014721">
    <property type="entry name" value="Ribsml_uS5_D2-typ_fold_subgr"/>
</dbReference>
<dbReference type="InterPro" id="IPR004482">
    <property type="entry name" value="Mg_chelat-rel"/>
</dbReference>
<dbReference type="PANTHER" id="PTHR32039:SF7">
    <property type="entry name" value="COMPETENCE PROTEIN COMM"/>
    <property type="match status" value="1"/>
</dbReference>
<dbReference type="Pfam" id="PF01078">
    <property type="entry name" value="Mg_chelatase"/>
    <property type="match status" value="1"/>
</dbReference>
<dbReference type="SUPFAM" id="SSF54211">
    <property type="entry name" value="Ribosomal protein S5 domain 2-like"/>
    <property type="match status" value="1"/>
</dbReference>
<dbReference type="InterPro" id="IPR000523">
    <property type="entry name" value="Mg_chelatse_chII-like_cat_dom"/>
</dbReference>
<reference evidence="4 5" key="1">
    <citation type="submission" date="2019-08" db="EMBL/GenBank/DDBJ databases">
        <title>In-depth cultivation of the pig gut microbiome towards novel bacterial diversity and tailored functional studies.</title>
        <authorList>
            <person name="Wylensek D."/>
            <person name="Hitch T.C.A."/>
            <person name="Clavel T."/>
        </authorList>
    </citation>
    <scope>NUCLEOTIDE SEQUENCE [LARGE SCALE GENOMIC DNA]</scope>
    <source>
        <strain evidence="4 5">Med78-601-WT-4W-RMD-3</strain>
    </source>
</reference>
<accession>A0A844FIW8</accession>
<dbReference type="NCBIfam" id="TIGR00368">
    <property type="entry name" value="YifB family Mg chelatase-like AAA ATPase"/>
    <property type="match status" value="1"/>
</dbReference>
<dbReference type="InterPro" id="IPR025158">
    <property type="entry name" value="Mg_chelat-rel_C"/>
</dbReference>
<dbReference type="SUPFAM" id="SSF52540">
    <property type="entry name" value="P-loop containing nucleoside triphosphate hydrolases"/>
    <property type="match status" value="1"/>
</dbReference>
<dbReference type="PANTHER" id="PTHR32039">
    <property type="entry name" value="MAGNESIUM-CHELATASE SUBUNIT CHLI"/>
    <property type="match status" value="1"/>
</dbReference>
<dbReference type="Pfam" id="PF13541">
    <property type="entry name" value="ChlI"/>
    <property type="match status" value="1"/>
</dbReference>
<feature type="domain" description="Mg chelatase-related protein C-terminal" evidence="2">
    <location>
        <begin position="406"/>
        <end position="501"/>
    </location>
</feature>
<dbReference type="Gene3D" id="3.40.50.300">
    <property type="entry name" value="P-loop containing nucleotide triphosphate hydrolases"/>
    <property type="match status" value="1"/>
</dbReference>
<proteinExistence type="predicted"/>
<evidence type="ECO:0000313" key="4">
    <source>
        <dbReference type="EMBL" id="MSS43901.1"/>
    </source>
</evidence>
<dbReference type="InterPro" id="IPR045006">
    <property type="entry name" value="CHLI-like"/>
</dbReference>
<dbReference type="RefSeq" id="WP_154484577.1">
    <property type="nucleotide sequence ID" value="NZ_JAHLOA010000004.1"/>
</dbReference>
<dbReference type="InterPro" id="IPR020568">
    <property type="entry name" value="Ribosomal_Su5_D2-typ_SF"/>
</dbReference>
<comment type="caution">
    <text evidence="4">The sequence shown here is derived from an EMBL/GenBank/DDBJ whole genome shotgun (WGS) entry which is preliminary data.</text>
</comment>
<feature type="domain" description="Magnesium chelatase ChlI-like catalytic" evidence="1">
    <location>
        <begin position="193"/>
        <end position="398"/>
    </location>
</feature>
<evidence type="ECO:0000313" key="5">
    <source>
        <dbReference type="Proteomes" id="UP000462760"/>
    </source>
</evidence>
<evidence type="ECO:0000259" key="2">
    <source>
        <dbReference type="Pfam" id="PF13335"/>
    </source>
</evidence>
<dbReference type="Pfam" id="PF13335">
    <property type="entry name" value="Mg_chelatase_C"/>
    <property type="match status" value="1"/>
</dbReference>
<dbReference type="Gene3D" id="3.30.230.10">
    <property type="match status" value="1"/>
</dbReference>
<evidence type="ECO:0000259" key="1">
    <source>
        <dbReference type="Pfam" id="PF01078"/>
    </source>
</evidence>
<gene>
    <name evidence="4" type="ORF">FYJ27_09205</name>
    <name evidence="3" type="ORF">L0P62_00675</name>
</gene>
<dbReference type="Proteomes" id="UP000462760">
    <property type="component" value="Unassembled WGS sequence"/>
</dbReference>
<dbReference type="EMBL" id="VULR01000012">
    <property type="protein sequence ID" value="MSS43901.1"/>
    <property type="molecule type" value="Genomic_DNA"/>
</dbReference>
<sequence length="509" mass="56811">MYSKVKTCVLQGLNGFVVEVETDISKGLPVFNIVGLPDISIKESKERVRTSIKNSGYEFPLNRITINLAPANIKKEGSQIDLAIAVGILSAMGIVVECNFSNIAFIGELALDGKVNKIEGALPMVISLREKGIKSIVVPYENKDECGIIDDINIIPVKNLNQLISFLKGNRKIKSYRRDISKLLKIEEKSEEDFADIKGQEGLKRALEVAASGFHNIIIIGSPGSGKTMSARRLPTILPDLTFEESIETTKIYSVAGLLNKNSLINKRPFRSPHHTASSSSLIGGGRIPKPGEVSLAHNGVLFLDELPEFKKNVLEALRQPIEDGNVTISRVNATLNYPSKFMLVASMNPCPCGYLGDPHHECTCTINSIDKYLGKISQPLLDRIDIHIEVMPVEYNDLSRNTKTESSQDIKKRVNKAREIQLKRYFNEDIFSNGQLTAKGVKNYCKLDNKAEKIMKQAFKKFKFSARSYNKILKVGRTIADLDGEEIIREKHILEAIQYRSLDKKYWG</sequence>
<dbReference type="AlphaFoldDB" id="A0A844FIW8"/>
<evidence type="ECO:0000313" key="3">
    <source>
        <dbReference type="EMBL" id="MCG4563952.1"/>
    </source>
</evidence>
<dbReference type="InterPro" id="IPR027417">
    <property type="entry name" value="P-loop_NTPase"/>
</dbReference>
<dbReference type="Proteomes" id="UP001108123">
    <property type="component" value="Unassembled WGS sequence"/>
</dbReference>
<dbReference type="GO" id="GO:0005524">
    <property type="term" value="F:ATP binding"/>
    <property type="evidence" value="ECO:0007669"/>
    <property type="project" value="InterPro"/>
</dbReference>
<name>A0A844FIW8_9FIRM</name>
<protein>
    <submittedName>
        <fullName evidence="4">YifB family Mg chelatase-like AAA ATPase</fullName>
    </submittedName>
</protein>
<reference evidence="3" key="2">
    <citation type="submission" date="2022-01" db="EMBL/GenBank/DDBJ databases">
        <title>Collection of gut derived symbiotic bacterial strains cultured from healthy donors.</title>
        <authorList>
            <person name="Lin H."/>
            <person name="Kohout C."/>
            <person name="Waligurski E."/>
            <person name="Pamer E.G."/>
        </authorList>
    </citation>
    <scope>NUCLEOTIDE SEQUENCE</scope>
    <source>
        <strain evidence="3">MSK.14.39</strain>
    </source>
</reference>
<organism evidence="4 5">
    <name type="scientific">Anaerosalibacter bizertensis</name>
    <dbReference type="NCBI Taxonomy" id="932217"/>
    <lineage>
        <taxon>Bacteria</taxon>
        <taxon>Bacillati</taxon>
        <taxon>Bacillota</taxon>
        <taxon>Tissierellia</taxon>
        <taxon>Tissierellales</taxon>
        <taxon>Sporanaerobacteraceae</taxon>
        <taxon>Anaerosalibacter</taxon>
    </lineage>
</organism>
<keyword evidence="6" id="KW-1185">Reference proteome</keyword>
<evidence type="ECO:0000313" key="6">
    <source>
        <dbReference type="Proteomes" id="UP001108123"/>
    </source>
</evidence>
<dbReference type="OrthoDB" id="9813147at2"/>